<dbReference type="GO" id="GO:0005886">
    <property type="term" value="C:plasma membrane"/>
    <property type="evidence" value="ECO:0007669"/>
    <property type="project" value="TreeGrafter"/>
</dbReference>
<dbReference type="Proteomes" id="UP000448292">
    <property type="component" value="Unassembled WGS sequence"/>
</dbReference>
<comment type="caution">
    <text evidence="3">The sequence shown here is derived from an EMBL/GenBank/DDBJ whole genome shotgun (WGS) entry which is preliminary data.</text>
</comment>
<dbReference type="NCBIfam" id="NF008740">
    <property type="entry name" value="PRK11770.1-2"/>
    <property type="match status" value="1"/>
</dbReference>
<dbReference type="PIRSF" id="PIRSF028777">
    <property type="entry name" value="UCP028777"/>
    <property type="match status" value="1"/>
</dbReference>
<dbReference type="InterPro" id="IPR031308">
    <property type="entry name" value="UCP028777"/>
</dbReference>
<reference evidence="3 4" key="1">
    <citation type="submission" date="2018-06" db="EMBL/GenBank/DDBJ databases">
        <title>Complete genome of Desulfovibrio indonesiensis P37SLT.</title>
        <authorList>
            <person name="Crispim J.S."/>
            <person name="Vidigal P.M.P."/>
            <person name="Silva L.C.F."/>
            <person name="Laguardia C.N."/>
            <person name="Araujo L.C."/>
            <person name="Dias R.S."/>
            <person name="Sousa M.P."/>
            <person name="Paula S.O."/>
            <person name="Silva C."/>
        </authorList>
    </citation>
    <scope>NUCLEOTIDE SEQUENCE [LARGE SCALE GENOMIC DNA]</scope>
    <source>
        <strain evidence="3 4">P37SLT</strain>
    </source>
</reference>
<keyword evidence="1" id="KW-0812">Transmembrane</keyword>
<dbReference type="PANTHER" id="PTHR42903">
    <property type="entry name" value="INNER MEMBRANE PROTEIN YCCF"/>
    <property type="match status" value="1"/>
</dbReference>
<evidence type="ECO:0000313" key="4">
    <source>
        <dbReference type="Proteomes" id="UP000448292"/>
    </source>
</evidence>
<keyword evidence="1" id="KW-0472">Membrane</keyword>
<keyword evidence="1" id="KW-1133">Transmembrane helix</keyword>
<dbReference type="OrthoDB" id="3238663at2"/>
<sequence length="141" mass="15625">MLRLLLNILWFILGGWAMGLMWWLAGVIMFITIIGIPWGMSCFRIGLLAFWPFGRTVVQRETLGQHDAGTGLVGFVGNVLWFVLAGIWLAIGHLLEAIALAITIIGIPFAFQHLKLARITLAPIGTSIVAVDFLEQVRLKQ</sequence>
<dbReference type="NCBIfam" id="NF008742">
    <property type="entry name" value="PRK11770.1-4"/>
    <property type="match status" value="1"/>
</dbReference>
<feature type="transmembrane region" description="Helical" evidence="1">
    <location>
        <begin position="97"/>
        <end position="114"/>
    </location>
</feature>
<organism evidence="3 4">
    <name type="scientific">Oceanidesulfovibrio indonesiensis</name>
    <dbReference type="NCBI Taxonomy" id="54767"/>
    <lineage>
        <taxon>Bacteria</taxon>
        <taxon>Pseudomonadati</taxon>
        <taxon>Thermodesulfobacteriota</taxon>
        <taxon>Desulfovibrionia</taxon>
        <taxon>Desulfovibrionales</taxon>
        <taxon>Desulfovibrionaceae</taxon>
        <taxon>Oceanidesulfovibrio</taxon>
    </lineage>
</organism>
<feature type="transmembrane region" description="Helical" evidence="1">
    <location>
        <begin position="5"/>
        <end position="24"/>
    </location>
</feature>
<accession>A0A7M3MG39</accession>
<dbReference type="Pfam" id="PF03733">
    <property type="entry name" value="YccF"/>
    <property type="match status" value="2"/>
</dbReference>
<dbReference type="AlphaFoldDB" id="A0A7M3MG39"/>
<dbReference type="InterPro" id="IPR005185">
    <property type="entry name" value="YccF"/>
</dbReference>
<dbReference type="InterPro" id="IPR052937">
    <property type="entry name" value="Inner_membrane_protein"/>
</dbReference>
<dbReference type="RefSeq" id="WP_144302723.1">
    <property type="nucleotide sequence ID" value="NZ_QMIE01000006.1"/>
</dbReference>
<dbReference type="EMBL" id="QMIE01000006">
    <property type="protein sequence ID" value="TVM17604.1"/>
    <property type="molecule type" value="Genomic_DNA"/>
</dbReference>
<name>A0A7M3MG39_9BACT</name>
<feature type="transmembrane region" description="Helical" evidence="1">
    <location>
        <begin position="72"/>
        <end position="91"/>
    </location>
</feature>
<proteinExistence type="predicted"/>
<evidence type="ECO:0000256" key="1">
    <source>
        <dbReference type="SAM" id="Phobius"/>
    </source>
</evidence>
<dbReference type="NCBIfam" id="NF008741">
    <property type="entry name" value="PRK11770.1-3"/>
    <property type="match status" value="1"/>
</dbReference>
<feature type="domain" description="Inner membrane component" evidence="2">
    <location>
        <begin position="76"/>
        <end position="125"/>
    </location>
</feature>
<feature type="transmembrane region" description="Helical" evidence="1">
    <location>
        <begin position="30"/>
        <end position="51"/>
    </location>
</feature>
<evidence type="ECO:0000259" key="2">
    <source>
        <dbReference type="Pfam" id="PF03733"/>
    </source>
</evidence>
<protein>
    <submittedName>
        <fullName evidence="3">YccF domain-containing protein</fullName>
    </submittedName>
</protein>
<gene>
    <name evidence="3" type="ORF">DPQ33_08145</name>
</gene>
<dbReference type="PANTHER" id="PTHR42903:SF1">
    <property type="entry name" value="INNER MEMBRANE PROTEIN YCCF"/>
    <property type="match status" value="1"/>
</dbReference>
<evidence type="ECO:0000313" key="3">
    <source>
        <dbReference type="EMBL" id="TVM17604.1"/>
    </source>
</evidence>
<keyword evidence="4" id="KW-1185">Reference proteome</keyword>
<feature type="domain" description="Inner membrane component" evidence="2">
    <location>
        <begin position="5"/>
        <end position="55"/>
    </location>
</feature>